<evidence type="ECO:0000313" key="1">
    <source>
        <dbReference type="EMBL" id="MBM7615456.1"/>
    </source>
</evidence>
<keyword evidence="2" id="KW-1185">Reference proteome</keyword>
<dbReference type="Proteomes" id="UP001314796">
    <property type="component" value="Unassembled WGS sequence"/>
</dbReference>
<dbReference type="EMBL" id="JAFBEE010000013">
    <property type="protein sequence ID" value="MBM7615456.1"/>
    <property type="molecule type" value="Genomic_DNA"/>
</dbReference>
<reference evidence="1 2" key="1">
    <citation type="submission" date="2021-01" db="EMBL/GenBank/DDBJ databases">
        <title>Genomic Encyclopedia of Type Strains, Phase IV (KMG-IV): sequencing the most valuable type-strain genomes for metagenomic binning, comparative biology and taxonomic classification.</title>
        <authorList>
            <person name="Goeker M."/>
        </authorList>
    </citation>
    <scope>NUCLEOTIDE SEQUENCE [LARGE SCALE GENOMIC DNA]</scope>
    <source>
        <strain evidence="1 2">DSM 25890</strain>
    </source>
</reference>
<name>A0ABS2NRK3_9FIRM</name>
<comment type="caution">
    <text evidence="1">The sequence shown here is derived from an EMBL/GenBank/DDBJ whole genome shotgun (WGS) entry which is preliminary data.</text>
</comment>
<sequence length="58" mass="6828">MSFNISHRLNLPKEDFVIRKKVKYKIFLAEGLEVWPNKVQTIKNKIMIMVLTLGLVNK</sequence>
<gene>
    <name evidence="1" type="ORF">JOC73_002026</name>
</gene>
<protein>
    <submittedName>
        <fullName evidence="1">Uncharacterized protein</fullName>
    </submittedName>
</protein>
<accession>A0ABS2NRK3</accession>
<proteinExistence type="predicted"/>
<organism evidence="1 2">
    <name type="scientific">Alkaliphilus hydrothermalis</name>
    <dbReference type="NCBI Taxonomy" id="1482730"/>
    <lineage>
        <taxon>Bacteria</taxon>
        <taxon>Bacillati</taxon>
        <taxon>Bacillota</taxon>
        <taxon>Clostridia</taxon>
        <taxon>Peptostreptococcales</taxon>
        <taxon>Natronincolaceae</taxon>
        <taxon>Alkaliphilus</taxon>
    </lineage>
</organism>
<evidence type="ECO:0000313" key="2">
    <source>
        <dbReference type="Proteomes" id="UP001314796"/>
    </source>
</evidence>